<keyword evidence="1" id="KW-0378">Hydrolase</keyword>
<reference evidence="3" key="1">
    <citation type="submission" date="2021-01" db="EMBL/GenBank/DDBJ databases">
        <title>Genome public.</title>
        <authorList>
            <person name="Liu C."/>
            <person name="Sun Q."/>
        </authorList>
    </citation>
    <scope>NUCLEOTIDE SEQUENCE</scope>
    <source>
        <strain evidence="3">YIM B02565</strain>
    </source>
</reference>
<proteinExistence type="predicted"/>
<dbReference type="PANTHER" id="PTHR10885">
    <property type="entry name" value="ISOPENTENYL-DIPHOSPHATE DELTA-ISOMERASE"/>
    <property type="match status" value="1"/>
</dbReference>
<sequence>MFSCILAVALFGLALVLVGISEKKNKQEVKEVELLDALDENGEKTGRLVKRGDVMEKDEYHLLVHVWIKNSKGDYLISKRAPNKKYPNMWETTVGAVVTGEESLVAALREVKEELGITLSPSKGKYLFRIKRDSPEHMDFIDVWLFNHEIDIRGVTCQPEEVCGVKWATDGEIKEAIEMGEFMNTFTYLDKLFSDGGKV</sequence>
<evidence type="ECO:0000256" key="1">
    <source>
        <dbReference type="ARBA" id="ARBA00022801"/>
    </source>
</evidence>
<accession>A0A937FKJ4</accession>
<evidence type="ECO:0000313" key="4">
    <source>
        <dbReference type="Proteomes" id="UP000623681"/>
    </source>
</evidence>
<dbReference type="PROSITE" id="PS00893">
    <property type="entry name" value="NUDIX_BOX"/>
    <property type="match status" value="1"/>
</dbReference>
<dbReference type="PANTHER" id="PTHR10885:SF0">
    <property type="entry name" value="ISOPENTENYL-DIPHOSPHATE DELTA-ISOMERASE"/>
    <property type="match status" value="1"/>
</dbReference>
<dbReference type="Proteomes" id="UP000623681">
    <property type="component" value="Unassembled WGS sequence"/>
</dbReference>
<dbReference type="Pfam" id="PF00293">
    <property type="entry name" value="NUDIX"/>
    <property type="match status" value="1"/>
</dbReference>
<dbReference type="InterPro" id="IPR015797">
    <property type="entry name" value="NUDIX_hydrolase-like_dom_sf"/>
</dbReference>
<name>A0A937FKJ4_9CLOT</name>
<gene>
    <name evidence="3" type="ORF">JK634_17705</name>
</gene>
<protein>
    <submittedName>
        <fullName evidence="3">NUDIX domain-containing protein</fullName>
    </submittedName>
</protein>
<dbReference type="InterPro" id="IPR000086">
    <property type="entry name" value="NUDIX_hydrolase_dom"/>
</dbReference>
<organism evidence="3 4">
    <name type="scientific">Clostridium paridis</name>
    <dbReference type="NCBI Taxonomy" id="2803863"/>
    <lineage>
        <taxon>Bacteria</taxon>
        <taxon>Bacillati</taxon>
        <taxon>Bacillota</taxon>
        <taxon>Clostridia</taxon>
        <taxon>Eubacteriales</taxon>
        <taxon>Clostridiaceae</taxon>
        <taxon>Clostridium</taxon>
    </lineage>
</organism>
<comment type="caution">
    <text evidence="3">The sequence shown here is derived from an EMBL/GenBank/DDBJ whole genome shotgun (WGS) entry which is preliminary data.</text>
</comment>
<evidence type="ECO:0000313" key="3">
    <source>
        <dbReference type="EMBL" id="MBL4933621.1"/>
    </source>
</evidence>
<dbReference type="AlphaFoldDB" id="A0A937FKJ4"/>
<feature type="domain" description="Nudix hydrolase" evidence="2">
    <location>
        <begin position="59"/>
        <end position="190"/>
    </location>
</feature>
<dbReference type="CDD" id="cd04693">
    <property type="entry name" value="NUDIX_Hydrolase"/>
    <property type="match status" value="1"/>
</dbReference>
<keyword evidence="4" id="KW-1185">Reference proteome</keyword>
<dbReference type="PROSITE" id="PS51462">
    <property type="entry name" value="NUDIX"/>
    <property type="match status" value="1"/>
</dbReference>
<dbReference type="InterPro" id="IPR020084">
    <property type="entry name" value="NUDIX_hydrolase_CS"/>
</dbReference>
<dbReference type="GO" id="GO:0016787">
    <property type="term" value="F:hydrolase activity"/>
    <property type="evidence" value="ECO:0007669"/>
    <property type="project" value="UniProtKB-KW"/>
</dbReference>
<dbReference type="Gene3D" id="3.90.79.10">
    <property type="entry name" value="Nucleoside Triphosphate Pyrophosphohydrolase"/>
    <property type="match status" value="1"/>
</dbReference>
<evidence type="ECO:0000259" key="2">
    <source>
        <dbReference type="PROSITE" id="PS51462"/>
    </source>
</evidence>
<dbReference type="SUPFAM" id="SSF55811">
    <property type="entry name" value="Nudix"/>
    <property type="match status" value="1"/>
</dbReference>
<dbReference type="EMBL" id="JAESWA010000027">
    <property type="protein sequence ID" value="MBL4933621.1"/>
    <property type="molecule type" value="Genomic_DNA"/>
</dbReference>